<comment type="caution">
    <text evidence="10">The sequence shown here is derived from an EMBL/GenBank/DDBJ whole genome shotgun (WGS) entry which is preliminary data.</text>
</comment>
<dbReference type="Gene3D" id="1.10.287.950">
    <property type="entry name" value="Methyl-accepting chemotaxis protein"/>
    <property type="match status" value="1"/>
</dbReference>
<evidence type="ECO:0000256" key="3">
    <source>
        <dbReference type="ARBA" id="ARBA00023136"/>
    </source>
</evidence>
<keyword evidence="2" id="KW-1003">Cell membrane</keyword>
<reference evidence="10 11" key="1">
    <citation type="submission" date="2019-05" db="EMBL/GenBank/DDBJ databases">
        <title>Psychrobacillus vulpis sp. nov., a new species isolated from feces of a red fox that inhabits in The Tablas de Daimiel Natural Park, Albacete, Spain.</title>
        <authorList>
            <person name="Rodriguez M."/>
            <person name="Reina J.C."/>
            <person name="Bejar V."/>
            <person name="Llamas I."/>
        </authorList>
    </citation>
    <scope>NUCLEOTIDE SEQUENCE [LARGE SCALE GENOMIC DNA]</scope>
    <source>
        <strain evidence="10 11">NEAU-3TGS17</strain>
    </source>
</reference>
<keyword evidence="7" id="KW-1133">Transmembrane helix</keyword>
<evidence type="ECO:0000256" key="4">
    <source>
        <dbReference type="ARBA" id="ARBA00023224"/>
    </source>
</evidence>
<keyword evidence="11" id="KW-1185">Reference proteome</keyword>
<dbReference type="GO" id="GO:0005886">
    <property type="term" value="C:plasma membrane"/>
    <property type="evidence" value="ECO:0007669"/>
    <property type="project" value="UniProtKB-SubCell"/>
</dbReference>
<sequence>MKNTLTVHLGSIIVGIIVAMLLITSIATYKTAYDELYKAAGIEAYGCANITTGLIDPSDMKKLLAGDATAVAAVSKQLNWTTAHKDIFETQYIIDLDGKLLAMDDHLKADGYKAGDQFYIDKEATEMLVKMGHPTYSDIYEFGGMKRLSGYAPIYENHDPAGKIIAISVIDFDASIVGDRTWDVVSKGILTSLIPMILASIITLFLIRRKTKPLSVLIAHAGEIAKGNLSVKDTNFASKDEVGDLSKTLNRLAGNFREIIGTVQTTSTQLTQNAEETAASLNEMKDAVHQVATNMSETAASVSDGTLTAEKSSTILQALAEDLQDSKITADMSVQNSKTTMATAEEGLTRASEISRDMDKIRKASIETGDTILRLNEATKKIQHITGSIAAIAAQTNLLALNASIEAARAGEHGKGFAVVAEEVRKLAEQSNNEVNQVEMIVQDITASILSVVNSTEESTKLIETGSTTVLQTSQSLSDISTEVAKTVEEISTISSKATSEAEDSKQVVKLIQQLTESIREIEEVTTSISAATEQTTASIDDVASRSNETSHMAQELQEIVGKFKL</sequence>
<dbReference type="PROSITE" id="PS50111">
    <property type="entry name" value="CHEMOTAXIS_TRANSDUC_2"/>
    <property type="match status" value="1"/>
</dbReference>
<dbReference type="Pfam" id="PF00672">
    <property type="entry name" value="HAMP"/>
    <property type="match status" value="1"/>
</dbReference>
<evidence type="ECO:0000256" key="7">
    <source>
        <dbReference type="SAM" id="Phobius"/>
    </source>
</evidence>
<keyword evidence="7" id="KW-0812">Transmembrane</keyword>
<evidence type="ECO:0000313" key="11">
    <source>
        <dbReference type="Proteomes" id="UP000317316"/>
    </source>
</evidence>
<accession>A0A544T2V2</accession>
<dbReference type="SMART" id="SM00283">
    <property type="entry name" value="MA"/>
    <property type="match status" value="1"/>
</dbReference>
<dbReference type="PANTHER" id="PTHR32089:SF112">
    <property type="entry name" value="LYSOZYME-LIKE PROTEIN-RELATED"/>
    <property type="match status" value="1"/>
</dbReference>
<gene>
    <name evidence="10" type="ORF">FG382_14095</name>
</gene>
<dbReference type="OrthoDB" id="2513043at2"/>
<dbReference type="RefSeq" id="WP_142539529.1">
    <property type="nucleotide sequence ID" value="NZ_BMIE01000001.1"/>
</dbReference>
<evidence type="ECO:0000256" key="1">
    <source>
        <dbReference type="ARBA" id="ARBA00004236"/>
    </source>
</evidence>
<proteinExistence type="inferred from homology"/>
<dbReference type="PROSITE" id="PS50885">
    <property type="entry name" value="HAMP"/>
    <property type="match status" value="1"/>
</dbReference>
<evidence type="ECO:0000256" key="6">
    <source>
        <dbReference type="PROSITE-ProRule" id="PRU00284"/>
    </source>
</evidence>
<feature type="domain" description="Methyl-accepting transducer" evidence="8">
    <location>
        <begin position="273"/>
        <end position="544"/>
    </location>
</feature>
<dbReference type="SUPFAM" id="SSF158472">
    <property type="entry name" value="HAMP domain-like"/>
    <property type="match status" value="1"/>
</dbReference>
<evidence type="ECO:0000259" key="9">
    <source>
        <dbReference type="PROSITE" id="PS50885"/>
    </source>
</evidence>
<evidence type="ECO:0000313" key="10">
    <source>
        <dbReference type="EMBL" id="TQR11744.1"/>
    </source>
</evidence>
<comment type="subcellular location">
    <subcellularLocation>
        <location evidence="1">Cell membrane</location>
    </subcellularLocation>
</comment>
<keyword evidence="4 6" id="KW-0807">Transducer</keyword>
<keyword evidence="3 7" id="KW-0472">Membrane</keyword>
<dbReference type="GO" id="GO:0007165">
    <property type="term" value="P:signal transduction"/>
    <property type="evidence" value="ECO:0007669"/>
    <property type="project" value="UniProtKB-KW"/>
</dbReference>
<dbReference type="InterPro" id="IPR004089">
    <property type="entry name" value="MCPsignal_dom"/>
</dbReference>
<evidence type="ECO:0000259" key="8">
    <source>
        <dbReference type="PROSITE" id="PS50111"/>
    </source>
</evidence>
<evidence type="ECO:0000256" key="2">
    <source>
        <dbReference type="ARBA" id="ARBA00022475"/>
    </source>
</evidence>
<dbReference type="EMBL" id="VDGH01000008">
    <property type="protein sequence ID" value="TQR11744.1"/>
    <property type="molecule type" value="Genomic_DNA"/>
</dbReference>
<dbReference type="Pfam" id="PF00015">
    <property type="entry name" value="MCPsignal"/>
    <property type="match status" value="1"/>
</dbReference>
<protein>
    <submittedName>
        <fullName evidence="10">Methyl-accepting chemotaxis protein</fullName>
    </submittedName>
</protein>
<feature type="transmembrane region" description="Helical" evidence="7">
    <location>
        <begin position="7"/>
        <end position="29"/>
    </location>
</feature>
<dbReference type="SMART" id="SM00304">
    <property type="entry name" value="HAMP"/>
    <property type="match status" value="2"/>
</dbReference>
<dbReference type="Proteomes" id="UP000317316">
    <property type="component" value="Unassembled WGS sequence"/>
</dbReference>
<dbReference type="AlphaFoldDB" id="A0A544T2V2"/>
<name>A0A544T2V2_9BACI</name>
<dbReference type="InterPro" id="IPR003660">
    <property type="entry name" value="HAMP_dom"/>
</dbReference>
<dbReference type="CDD" id="cd06225">
    <property type="entry name" value="HAMP"/>
    <property type="match status" value="1"/>
</dbReference>
<dbReference type="SUPFAM" id="SSF58104">
    <property type="entry name" value="Methyl-accepting chemotaxis protein (MCP) signaling domain"/>
    <property type="match status" value="1"/>
</dbReference>
<evidence type="ECO:0000256" key="5">
    <source>
        <dbReference type="ARBA" id="ARBA00029447"/>
    </source>
</evidence>
<feature type="domain" description="HAMP" evidence="9">
    <location>
        <begin position="208"/>
        <end position="261"/>
    </location>
</feature>
<organism evidence="10 11">
    <name type="scientific">Psychrobacillus lasiicapitis</name>
    <dbReference type="NCBI Taxonomy" id="1636719"/>
    <lineage>
        <taxon>Bacteria</taxon>
        <taxon>Bacillati</taxon>
        <taxon>Bacillota</taxon>
        <taxon>Bacilli</taxon>
        <taxon>Bacillales</taxon>
        <taxon>Bacillaceae</taxon>
        <taxon>Psychrobacillus</taxon>
    </lineage>
</organism>
<comment type="similarity">
    <text evidence="5">Belongs to the methyl-accepting chemotaxis (MCP) protein family.</text>
</comment>
<dbReference type="PANTHER" id="PTHR32089">
    <property type="entry name" value="METHYL-ACCEPTING CHEMOTAXIS PROTEIN MCPB"/>
    <property type="match status" value="1"/>
</dbReference>